<protein>
    <recommendedName>
        <fullName evidence="4">DUF1453 domain-containing protein</fullName>
    </recommendedName>
</protein>
<dbReference type="Proteomes" id="UP001214553">
    <property type="component" value="Chromosome"/>
</dbReference>
<evidence type="ECO:0000313" key="2">
    <source>
        <dbReference type="EMBL" id="WEG09417.1"/>
    </source>
</evidence>
<feature type="transmembrane region" description="Helical" evidence="1">
    <location>
        <begin position="78"/>
        <end position="100"/>
    </location>
</feature>
<sequence>MALAAEWRSVPDAAARGIHPSSGISTRVSTSGWGDAGGGAPRLSSMDLETFIDIVLGIAIICWIGYRQTTWRPVSTGSMYRMSLILAVVGVVLGASSLAAMNGLDLAVLVAELVISLAIGAWIGALARFRRLDPPVSVGRRGTVADHESRTGWWGLLLWLSLIAVRVGMDVAATAIGARVATTAGVILLLLAANRAARTAMIAHRVERLRLVAA</sequence>
<keyword evidence="3" id="KW-1185">Reference proteome</keyword>
<keyword evidence="1" id="KW-1133">Transmembrane helix</keyword>
<feature type="transmembrane region" description="Helical" evidence="1">
    <location>
        <begin position="106"/>
        <end position="130"/>
    </location>
</feature>
<gene>
    <name evidence="2" type="ORF">PU630_02275</name>
</gene>
<proteinExistence type="predicted"/>
<accession>A0ABY8BZW6</accession>
<feature type="transmembrane region" description="Helical" evidence="1">
    <location>
        <begin position="175"/>
        <end position="193"/>
    </location>
</feature>
<evidence type="ECO:0000256" key="1">
    <source>
        <dbReference type="SAM" id="Phobius"/>
    </source>
</evidence>
<keyword evidence="1" id="KW-0812">Transmembrane</keyword>
<evidence type="ECO:0000313" key="3">
    <source>
        <dbReference type="Proteomes" id="UP001214553"/>
    </source>
</evidence>
<evidence type="ECO:0008006" key="4">
    <source>
        <dbReference type="Google" id="ProtNLM"/>
    </source>
</evidence>
<name>A0ABY8BZW6_9MICO</name>
<feature type="transmembrane region" description="Helical" evidence="1">
    <location>
        <begin position="50"/>
        <end position="66"/>
    </location>
</feature>
<organism evidence="2 3">
    <name type="scientific">Microbacterium horticulturae</name>
    <dbReference type="NCBI Taxonomy" id="3028316"/>
    <lineage>
        <taxon>Bacteria</taxon>
        <taxon>Bacillati</taxon>
        <taxon>Actinomycetota</taxon>
        <taxon>Actinomycetes</taxon>
        <taxon>Micrococcales</taxon>
        <taxon>Microbacteriaceae</taxon>
        <taxon>Microbacterium</taxon>
    </lineage>
</organism>
<reference evidence="2 3" key="1">
    <citation type="submission" date="2023-03" db="EMBL/GenBank/DDBJ databases">
        <title>Genome sequence of Microbacterium sp. KACC 23027.</title>
        <authorList>
            <person name="Kim S."/>
            <person name="Heo J."/>
            <person name="Kwon S.-W."/>
        </authorList>
    </citation>
    <scope>NUCLEOTIDE SEQUENCE [LARGE SCALE GENOMIC DNA]</scope>
    <source>
        <strain evidence="2 3">KACC 23027</strain>
    </source>
</reference>
<dbReference type="EMBL" id="CP119108">
    <property type="protein sequence ID" value="WEG09417.1"/>
    <property type="molecule type" value="Genomic_DNA"/>
</dbReference>
<feature type="transmembrane region" description="Helical" evidence="1">
    <location>
        <begin position="151"/>
        <end position="169"/>
    </location>
</feature>
<keyword evidence="1" id="KW-0472">Membrane</keyword>
<dbReference type="RefSeq" id="WP_275278741.1">
    <property type="nucleotide sequence ID" value="NZ_CP119108.1"/>
</dbReference>